<keyword evidence="3" id="KW-1185">Reference proteome</keyword>
<dbReference type="AlphaFoldDB" id="A0A1X2GRY3"/>
<sequence length="127" mass="15113">MAVTRRGTLDDDDQAIRGQQQGWAQERQSLLRRLEQINNEEARSNQRLSRNGRQREQINQLSANEDAYFERLASQLRQHLPTDQVPHFDEALASGNIDRYLEEVRRSRRANNTPRTWRESSRYTMRM</sequence>
<dbReference type="EMBL" id="MCGT01000004">
    <property type="protein sequence ID" value="ORX60266.1"/>
    <property type="molecule type" value="Genomic_DNA"/>
</dbReference>
<comment type="caution">
    <text evidence="2">The sequence shown here is derived from an EMBL/GenBank/DDBJ whole genome shotgun (WGS) entry which is preliminary data.</text>
</comment>
<feature type="compositionally biased region" description="Polar residues" evidence="1">
    <location>
        <begin position="45"/>
        <end position="62"/>
    </location>
</feature>
<evidence type="ECO:0000313" key="3">
    <source>
        <dbReference type="Proteomes" id="UP000242146"/>
    </source>
</evidence>
<organism evidence="2 3">
    <name type="scientific">Hesseltinella vesiculosa</name>
    <dbReference type="NCBI Taxonomy" id="101127"/>
    <lineage>
        <taxon>Eukaryota</taxon>
        <taxon>Fungi</taxon>
        <taxon>Fungi incertae sedis</taxon>
        <taxon>Mucoromycota</taxon>
        <taxon>Mucoromycotina</taxon>
        <taxon>Mucoromycetes</taxon>
        <taxon>Mucorales</taxon>
        <taxon>Cunninghamellaceae</taxon>
        <taxon>Hesseltinella</taxon>
    </lineage>
</organism>
<evidence type="ECO:0000256" key="1">
    <source>
        <dbReference type="SAM" id="MobiDB-lite"/>
    </source>
</evidence>
<gene>
    <name evidence="2" type="ORF">DM01DRAFT_1380646</name>
</gene>
<feature type="region of interest" description="Disordered" evidence="1">
    <location>
        <begin position="1"/>
        <end position="23"/>
    </location>
</feature>
<accession>A0A1X2GRY3</accession>
<evidence type="ECO:0000313" key="2">
    <source>
        <dbReference type="EMBL" id="ORX60266.1"/>
    </source>
</evidence>
<protein>
    <submittedName>
        <fullName evidence="2">Uncharacterized protein</fullName>
    </submittedName>
</protein>
<proteinExistence type="predicted"/>
<feature type="region of interest" description="Disordered" evidence="1">
    <location>
        <begin position="40"/>
        <end position="62"/>
    </location>
</feature>
<dbReference type="Proteomes" id="UP000242146">
    <property type="component" value="Unassembled WGS sequence"/>
</dbReference>
<reference evidence="2 3" key="1">
    <citation type="submission" date="2016-07" db="EMBL/GenBank/DDBJ databases">
        <title>Pervasive Adenine N6-methylation of Active Genes in Fungi.</title>
        <authorList>
            <consortium name="DOE Joint Genome Institute"/>
            <person name="Mondo S.J."/>
            <person name="Dannebaum R.O."/>
            <person name="Kuo R.C."/>
            <person name="Labutti K."/>
            <person name="Haridas S."/>
            <person name="Kuo A."/>
            <person name="Salamov A."/>
            <person name="Ahrendt S.R."/>
            <person name="Lipzen A."/>
            <person name="Sullivan W."/>
            <person name="Andreopoulos W.B."/>
            <person name="Clum A."/>
            <person name="Lindquist E."/>
            <person name="Daum C."/>
            <person name="Ramamoorthy G.K."/>
            <person name="Gryganskyi A."/>
            <person name="Culley D."/>
            <person name="Magnuson J.K."/>
            <person name="James T.Y."/>
            <person name="O'Malley M.A."/>
            <person name="Stajich J.E."/>
            <person name="Spatafora J.W."/>
            <person name="Visel A."/>
            <person name="Grigoriev I.V."/>
        </authorList>
    </citation>
    <scope>NUCLEOTIDE SEQUENCE [LARGE SCALE GENOMIC DNA]</scope>
    <source>
        <strain evidence="2 3">NRRL 3301</strain>
    </source>
</reference>
<name>A0A1X2GRY3_9FUNG</name>